<organism evidence="7">
    <name type="scientific">marine metagenome</name>
    <dbReference type="NCBI Taxonomy" id="408172"/>
    <lineage>
        <taxon>unclassified sequences</taxon>
        <taxon>metagenomes</taxon>
        <taxon>ecological metagenomes</taxon>
    </lineage>
</organism>
<dbReference type="GO" id="GO:0043190">
    <property type="term" value="C:ATP-binding cassette (ABC) transporter complex"/>
    <property type="evidence" value="ECO:0007669"/>
    <property type="project" value="InterPro"/>
</dbReference>
<evidence type="ECO:0000256" key="5">
    <source>
        <dbReference type="SAM" id="Phobius"/>
    </source>
</evidence>
<feature type="transmembrane region" description="Helical" evidence="5">
    <location>
        <begin position="240"/>
        <end position="259"/>
    </location>
</feature>
<feature type="transmembrane region" description="Helical" evidence="5">
    <location>
        <begin position="114"/>
        <end position="139"/>
    </location>
</feature>
<dbReference type="PIRSF" id="PIRSF006648">
    <property type="entry name" value="DrrB"/>
    <property type="match status" value="1"/>
</dbReference>
<evidence type="ECO:0000313" key="7">
    <source>
        <dbReference type="EMBL" id="SUZ84304.1"/>
    </source>
</evidence>
<feature type="transmembrane region" description="Helical" evidence="5">
    <location>
        <begin position="181"/>
        <end position="199"/>
    </location>
</feature>
<dbReference type="InterPro" id="IPR047817">
    <property type="entry name" value="ABC2_TM_bact-type"/>
</dbReference>
<feature type="domain" description="ABC transmembrane type-2" evidence="6">
    <location>
        <begin position="32"/>
        <end position="262"/>
    </location>
</feature>
<feature type="non-terminal residue" evidence="7">
    <location>
        <position position="1"/>
    </location>
</feature>
<dbReference type="PRINTS" id="PR00164">
    <property type="entry name" value="ABC2TRNSPORT"/>
</dbReference>
<feature type="transmembrane region" description="Helical" evidence="5">
    <location>
        <begin position="151"/>
        <end position="174"/>
    </location>
</feature>
<dbReference type="GO" id="GO:0140359">
    <property type="term" value="F:ABC-type transporter activity"/>
    <property type="evidence" value="ECO:0007669"/>
    <property type="project" value="InterPro"/>
</dbReference>
<reference evidence="7" key="1">
    <citation type="submission" date="2018-05" db="EMBL/GenBank/DDBJ databases">
        <authorList>
            <person name="Lanie J.A."/>
            <person name="Ng W.-L."/>
            <person name="Kazmierczak K.M."/>
            <person name="Andrzejewski T.M."/>
            <person name="Davidsen T.M."/>
            <person name="Wayne K.J."/>
            <person name="Tettelin H."/>
            <person name="Glass J.I."/>
            <person name="Rusch D."/>
            <person name="Podicherti R."/>
            <person name="Tsui H.-C.T."/>
            <person name="Winkler M.E."/>
        </authorList>
    </citation>
    <scope>NUCLEOTIDE SEQUENCE</scope>
</reference>
<dbReference type="AlphaFoldDB" id="A0A381QZB1"/>
<dbReference type="PROSITE" id="PS51012">
    <property type="entry name" value="ABC_TM2"/>
    <property type="match status" value="1"/>
</dbReference>
<comment type="subcellular location">
    <subcellularLocation>
        <location evidence="1">Membrane</location>
        <topology evidence="1">Multi-pass membrane protein</topology>
    </subcellularLocation>
</comment>
<evidence type="ECO:0000256" key="4">
    <source>
        <dbReference type="ARBA" id="ARBA00023136"/>
    </source>
</evidence>
<dbReference type="PANTHER" id="PTHR43229:SF2">
    <property type="entry name" value="NODULATION PROTEIN J"/>
    <property type="match status" value="1"/>
</dbReference>
<dbReference type="EMBL" id="UINC01001590">
    <property type="protein sequence ID" value="SUZ84304.1"/>
    <property type="molecule type" value="Genomic_DNA"/>
</dbReference>
<keyword evidence="2 5" id="KW-0812">Transmembrane</keyword>
<protein>
    <recommendedName>
        <fullName evidence="6">ABC transmembrane type-2 domain-containing protein</fullName>
    </recommendedName>
</protein>
<name>A0A381QZB1_9ZZZZ</name>
<evidence type="ECO:0000256" key="3">
    <source>
        <dbReference type="ARBA" id="ARBA00022989"/>
    </source>
</evidence>
<evidence type="ECO:0000259" key="6">
    <source>
        <dbReference type="PROSITE" id="PS51012"/>
    </source>
</evidence>
<dbReference type="InterPro" id="IPR051784">
    <property type="entry name" value="Nod_factor_ABC_transporter"/>
</dbReference>
<evidence type="ECO:0000256" key="2">
    <source>
        <dbReference type="ARBA" id="ARBA00022692"/>
    </source>
</evidence>
<gene>
    <name evidence="7" type="ORF">METZ01_LOCUS37158</name>
</gene>
<proteinExistence type="predicted"/>
<dbReference type="PANTHER" id="PTHR43229">
    <property type="entry name" value="NODULATION PROTEIN J"/>
    <property type="match status" value="1"/>
</dbReference>
<sequence>VNAGAATGLRLAGVQTLALTRRSVITEWRQLGNVIPGIVFPLLLAAVYTHQFTRAILLPGFPVVDSFLDFVLPASLVQSVSFGATEAGTELARDIENGFFDRLRASPCTRLPLLLGRLCGAVVVAAAKGILIIAIFLMFGTEIAGGPAAAVVLVAAAVLLVIAIGGLGQVLAILTGSQEAVNATFPLVFTSIFMSSAFFPTNLMSGWFREVAEANPVTWIIDPVRRLILEGWSWSDTGQALAVPLVISVVTVTMAVVALNRKLSSS</sequence>
<accession>A0A381QZB1</accession>
<evidence type="ECO:0000256" key="1">
    <source>
        <dbReference type="ARBA" id="ARBA00004141"/>
    </source>
</evidence>
<keyword evidence="4 5" id="KW-0472">Membrane</keyword>
<dbReference type="InterPro" id="IPR000412">
    <property type="entry name" value="ABC_2_transport"/>
</dbReference>
<dbReference type="Pfam" id="PF01061">
    <property type="entry name" value="ABC2_membrane"/>
    <property type="match status" value="1"/>
</dbReference>
<dbReference type="InterPro" id="IPR013525">
    <property type="entry name" value="ABC2_TM"/>
</dbReference>
<keyword evidence="3 5" id="KW-1133">Transmembrane helix</keyword>